<keyword evidence="5" id="KW-1185">Reference proteome</keyword>
<dbReference type="PANTHER" id="PTHR36649:SF28">
    <property type="entry name" value="UBIQUITIN-LIKE DOMAIN-CONTAINING PROTEIN"/>
    <property type="match status" value="1"/>
</dbReference>
<dbReference type="PANTHER" id="PTHR36649">
    <property type="entry name" value="UBIQUITIN-LIKE DOMAIN-CONTAINING PROTEIN"/>
    <property type="match status" value="1"/>
</dbReference>
<sequence>MDETLTLQFVAEAMSAIIGCRVIASESERTDLPTLNIDLVHKYCLLQVDDNGEVVKKSYFEEFVKQNEIRQGGDETRQDGDETNQGGSEVKQDGDETNQGGSEVKQDGDETNQGGSEVKQGGSEVKQGGSETRQGGNETGQGGQGLEIVYSRPFVISSLLLSVYLLLYHNYIFMFIGLIALTYYFFIRQVDENVQVNPDTFQIFFNFSGESRLIFVAPNSTILELRQKIQAKLNIDKPLSLSFSSKILDDRNTLESYNIKQSSTINVSYKLLGGSVGDFVISRSFLKPQFDYDYTNAQDNGQNRRGYETYHLPIGWQKYGLDVDRYGDNKWLGTGTDAWPISYHGTDLNAASNIAVGGFDSSKGKRFAFGKGIYSSPYSTEAEAYSTTFPFNNHTYRVMFQNRVNPADLRKANQDRYWITVTDQNIRPYALCWKMIS</sequence>
<evidence type="ECO:0000313" key="4">
    <source>
        <dbReference type="EMBL" id="EXX52018.1"/>
    </source>
</evidence>
<feature type="domain" description="Ubiquitin-like" evidence="3">
    <location>
        <begin position="201"/>
        <end position="274"/>
    </location>
</feature>
<evidence type="ECO:0000256" key="2">
    <source>
        <dbReference type="SAM" id="Phobius"/>
    </source>
</evidence>
<feature type="compositionally biased region" description="Basic and acidic residues" evidence="1">
    <location>
        <begin position="70"/>
        <end position="80"/>
    </location>
</feature>
<keyword evidence="2" id="KW-0812">Transmembrane</keyword>
<dbReference type="Gene3D" id="3.10.20.90">
    <property type="entry name" value="Phosphatidylinositol 3-kinase Catalytic Subunit, Chain A, domain 1"/>
    <property type="match status" value="1"/>
</dbReference>
<dbReference type="Proteomes" id="UP000022910">
    <property type="component" value="Unassembled WGS sequence"/>
</dbReference>
<dbReference type="InterPro" id="IPR029071">
    <property type="entry name" value="Ubiquitin-like_domsf"/>
</dbReference>
<evidence type="ECO:0000259" key="3">
    <source>
        <dbReference type="PROSITE" id="PS50053"/>
    </source>
</evidence>
<feature type="region of interest" description="Disordered" evidence="1">
    <location>
        <begin position="70"/>
        <end position="142"/>
    </location>
</feature>
<proteinExistence type="predicted"/>
<accession>A0A015LB27</accession>
<protein>
    <recommendedName>
        <fullName evidence="3">Ubiquitin-like domain-containing protein</fullName>
    </recommendedName>
</protein>
<keyword evidence="2" id="KW-1133">Transmembrane helix</keyword>
<keyword evidence="2" id="KW-0472">Membrane</keyword>
<organism evidence="4 5">
    <name type="scientific">Rhizophagus irregularis (strain DAOM 197198w)</name>
    <name type="common">Glomus intraradices</name>
    <dbReference type="NCBI Taxonomy" id="1432141"/>
    <lineage>
        <taxon>Eukaryota</taxon>
        <taxon>Fungi</taxon>
        <taxon>Fungi incertae sedis</taxon>
        <taxon>Mucoromycota</taxon>
        <taxon>Glomeromycotina</taxon>
        <taxon>Glomeromycetes</taxon>
        <taxon>Glomerales</taxon>
        <taxon>Glomeraceae</taxon>
        <taxon>Rhizophagus</taxon>
    </lineage>
</organism>
<dbReference type="SUPFAM" id="SSF56399">
    <property type="entry name" value="ADP-ribosylation"/>
    <property type="match status" value="1"/>
</dbReference>
<dbReference type="SUPFAM" id="SSF54236">
    <property type="entry name" value="Ubiquitin-like"/>
    <property type="match status" value="1"/>
</dbReference>
<evidence type="ECO:0000313" key="5">
    <source>
        <dbReference type="Proteomes" id="UP000022910"/>
    </source>
</evidence>
<gene>
    <name evidence="4" type="ORF">RirG_256690</name>
</gene>
<dbReference type="SMR" id="A0A015LB27"/>
<dbReference type="HOGENOM" id="CLU_051234_0_0_1"/>
<dbReference type="PROSITE" id="PS50053">
    <property type="entry name" value="UBIQUITIN_2"/>
    <property type="match status" value="1"/>
</dbReference>
<dbReference type="Gene3D" id="3.90.228.10">
    <property type="match status" value="1"/>
</dbReference>
<name>A0A015LB27_RHIIW</name>
<feature type="transmembrane region" description="Helical" evidence="2">
    <location>
        <begin position="159"/>
        <end position="186"/>
    </location>
</feature>
<dbReference type="OrthoDB" id="1885901at2759"/>
<evidence type="ECO:0000256" key="1">
    <source>
        <dbReference type="SAM" id="MobiDB-lite"/>
    </source>
</evidence>
<comment type="caution">
    <text evidence="4">The sequence shown here is derived from an EMBL/GenBank/DDBJ whole genome shotgun (WGS) entry which is preliminary data.</text>
</comment>
<dbReference type="Pfam" id="PF00240">
    <property type="entry name" value="ubiquitin"/>
    <property type="match status" value="1"/>
</dbReference>
<dbReference type="AlphaFoldDB" id="A0A015LB27"/>
<dbReference type="InterPro" id="IPR000626">
    <property type="entry name" value="Ubiquitin-like_dom"/>
</dbReference>
<dbReference type="SMART" id="SM00213">
    <property type="entry name" value="UBQ"/>
    <property type="match status" value="1"/>
</dbReference>
<dbReference type="EMBL" id="JEMT01029498">
    <property type="protein sequence ID" value="EXX52018.1"/>
    <property type="molecule type" value="Genomic_DNA"/>
</dbReference>
<reference evidence="4 5" key="1">
    <citation type="submission" date="2014-02" db="EMBL/GenBank/DDBJ databases">
        <title>Single nucleus genome sequencing reveals high similarity among nuclei of an endomycorrhizal fungus.</title>
        <authorList>
            <person name="Lin K."/>
            <person name="Geurts R."/>
            <person name="Zhang Z."/>
            <person name="Limpens E."/>
            <person name="Saunders D.G."/>
            <person name="Mu D."/>
            <person name="Pang E."/>
            <person name="Cao H."/>
            <person name="Cha H."/>
            <person name="Lin T."/>
            <person name="Zhou Q."/>
            <person name="Shang Y."/>
            <person name="Li Y."/>
            <person name="Ivanov S."/>
            <person name="Sharma T."/>
            <person name="Velzen R.V."/>
            <person name="Ruijter N.D."/>
            <person name="Aanen D.K."/>
            <person name="Win J."/>
            <person name="Kamoun S."/>
            <person name="Bisseling T."/>
            <person name="Huang S."/>
        </authorList>
    </citation>
    <scope>NUCLEOTIDE SEQUENCE [LARGE SCALE GENOMIC DNA]</scope>
    <source>
        <strain evidence="5">DAOM197198w</strain>
    </source>
</reference>